<evidence type="ECO:0000313" key="19">
    <source>
        <dbReference type="EMBL" id="MDQ0145825.1"/>
    </source>
</evidence>
<reference evidence="19 20" key="1">
    <citation type="submission" date="2023-07" db="EMBL/GenBank/DDBJ databases">
        <title>Sorghum-associated microbial communities from plants grown in Nebraska, USA.</title>
        <authorList>
            <person name="Schachtman D."/>
        </authorList>
    </citation>
    <scope>NUCLEOTIDE SEQUENCE [LARGE SCALE GENOMIC DNA]</scope>
    <source>
        <strain evidence="19 20">DS1001</strain>
    </source>
</reference>
<dbReference type="GO" id="GO:0032787">
    <property type="term" value="P:monocarboxylic acid metabolic process"/>
    <property type="evidence" value="ECO:0007669"/>
    <property type="project" value="UniProtKB-ARBA"/>
</dbReference>
<dbReference type="EMBL" id="JAUSTB010000004">
    <property type="protein sequence ID" value="MDQ0145825.1"/>
    <property type="molecule type" value="Genomic_DNA"/>
</dbReference>
<evidence type="ECO:0000256" key="7">
    <source>
        <dbReference type="ARBA" id="ARBA00012213"/>
    </source>
</evidence>
<evidence type="ECO:0000256" key="3">
    <source>
        <dbReference type="ARBA" id="ARBA00001968"/>
    </source>
</evidence>
<dbReference type="SUPFAM" id="SSF89562">
    <property type="entry name" value="RraA-like"/>
    <property type="match status" value="1"/>
</dbReference>
<comment type="catalytic activity">
    <reaction evidence="1">
        <text>4-hydroxy-4-methyl-2-oxoglutarate = 2 pyruvate</text>
        <dbReference type="Rhea" id="RHEA:22748"/>
        <dbReference type="ChEBI" id="CHEBI:15361"/>
        <dbReference type="ChEBI" id="CHEBI:58276"/>
        <dbReference type="EC" id="4.1.3.17"/>
    </reaction>
</comment>
<comment type="catalytic activity">
    <reaction evidence="16">
        <text>oxaloacetate + H(+) = pyruvate + CO2</text>
        <dbReference type="Rhea" id="RHEA:15641"/>
        <dbReference type="ChEBI" id="CHEBI:15361"/>
        <dbReference type="ChEBI" id="CHEBI:15378"/>
        <dbReference type="ChEBI" id="CHEBI:16452"/>
        <dbReference type="ChEBI" id="CHEBI:16526"/>
        <dbReference type="EC" id="4.1.1.112"/>
    </reaction>
</comment>
<comment type="cofactor">
    <cofactor evidence="2 18">
        <name>Mg(2+)</name>
        <dbReference type="ChEBI" id="CHEBI:18420"/>
    </cofactor>
</comment>
<keyword evidence="11 18" id="KW-0460">Magnesium</keyword>
<organism evidence="19 20">
    <name type="scientific">Pseudarthrobacter niigatensis</name>
    <dbReference type="NCBI Taxonomy" id="369935"/>
    <lineage>
        <taxon>Bacteria</taxon>
        <taxon>Bacillati</taxon>
        <taxon>Actinomycetota</taxon>
        <taxon>Actinomycetes</taxon>
        <taxon>Micrococcales</taxon>
        <taxon>Micrococcaceae</taxon>
        <taxon>Pseudarthrobacter</taxon>
    </lineage>
</organism>
<evidence type="ECO:0000256" key="12">
    <source>
        <dbReference type="ARBA" id="ARBA00023239"/>
    </source>
</evidence>
<dbReference type="RefSeq" id="WP_307358919.1">
    <property type="nucleotide sequence ID" value="NZ_JAUSTB010000004.1"/>
</dbReference>
<evidence type="ECO:0000256" key="14">
    <source>
        <dbReference type="ARBA" id="ARBA00030169"/>
    </source>
</evidence>
<dbReference type="Proteomes" id="UP001239267">
    <property type="component" value="Unassembled WGS sequence"/>
</dbReference>
<dbReference type="PANTHER" id="PTHR33254">
    <property type="entry name" value="4-HYDROXY-4-METHYL-2-OXOGLUTARATE ALDOLASE 3-RELATED"/>
    <property type="match status" value="1"/>
</dbReference>
<keyword evidence="10 18" id="KW-0479">Metal-binding</keyword>
<feature type="binding site" evidence="18">
    <location>
        <begin position="94"/>
        <end position="97"/>
    </location>
    <ligand>
        <name>substrate</name>
    </ligand>
</feature>
<evidence type="ECO:0000313" key="20">
    <source>
        <dbReference type="Proteomes" id="UP001239267"/>
    </source>
</evidence>
<dbReference type="EC" id="4.1.1.112" evidence="8"/>
<comment type="subunit">
    <text evidence="6">Homohexamer.</text>
</comment>
<evidence type="ECO:0000256" key="18">
    <source>
        <dbReference type="PIRSR" id="PIRSR605493-1"/>
    </source>
</evidence>
<dbReference type="GO" id="GO:0008948">
    <property type="term" value="F:oxaloacetate decarboxylase activity"/>
    <property type="evidence" value="ECO:0007669"/>
    <property type="project" value="UniProtKB-EC"/>
</dbReference>
<dbReference type="EC" id="4.1.3.17" evidence="7"/>
<evidence type="ECO:0000256" key="11">
    <source>
        <dbReference type="ARBA" id="ARBA00022842"/>
    </source>
</evidence>
<dbReference type="Pfam" id="PF03737">
    <property type="entry name" value="RraA-like"/>
    <property type="match status" value="1"/>
</dbReference>
<dbReference type="GO" id="GO:0019336">
    <property type="term" value="P:phenol-containing compound catabolic process"/>
    <property type="evidence" value="ECO:0007669"/>
    <property type="project" value="UniProtKB-ARBA"/>
</dbReference>
<dbReference type="GO" id="GO:0047443">
    <property type="term" value="F:4-hydroxy-4-methyl-2-oxoglutarate aldolase activity"/>
    <property type="evidence" value="ECO:0007669"/>
    <property type="project" value="UniProtKB-EC"/>
</dbReference>
<dbReference type="Gene3D" id="3.50.30.40">
    <property type="entry name" value="Ribonuclease E inhibitor RraA/RraA-like"/>
    <property type="match status" value="1"/>
</dbReference>
<evidence type="ECO:0000256" key="2">
    <source>
        <dbReference type="ARBA" id="ARBA00001946"/>
    </source>
</evidence>
<comment type="function">
    <text evidence="13">Catalyzes the aldol cleavage of 4-hydroxy-4-methyl-2-oxoglutarate (HMG) into 2 molecules of pyruvate. Also contains a secondary oxaloacetate (OAA) decarboxylase activity due to the common pyruvate enolate transition state formed following C-C bond cleavage in the retro-aldol and decarboxylation reactions.</text>
</comment>
<evidence type="ECO:0000256" key="15">
    <source>
        <dbReference type="ARBA" id="ARBA00032305"/>
    </source>
</evidence>
<dbReference type="NCBIfam" id="NF006731">
    <property type="entry name" value="PRK09262.1"/>
    <property type="match status" value="1"/>
</dbReference>
<keyword evidence="20" id="KW-1185">Reference proteome</keyword>
<dbReference type="GO" id="GO:0046872">
    <property type="term" value="F:metal ion binding"/>
    <property type="evidence" value="ECO:0007669"/>
    <property type="project" value="UniProtKB-KW"/>
</dbReference>
<dbReference type="CDD" id="cd16841">
    <property type="entry name" value="RraA_family"/>
    <property type="match status" value="1"/>
</dbReference>
<dbReference type="InterPro" id="IPR005493">
    <property type="entry name" value="RraA/RraA-like"/>
</dbReference>
<dbReference type="GO" id="GO:0046395">
    <property type="term" value="P:carboxylic acid catabolic process"/>
    <property type="evidence" value="ECO:0007669"/>
    <property type="project" value="UniProtKB-ARBA"/>
</dbReference>
<comment type="similarity">
    <text evidence="4">Belongs to the class II aldolase/RraA-like family.</text>
</comment>
<sequence length="231" mass="24805">MIHVKTKFDRPSEDAVQRLSKFSSATVHEAQGRKGALNSKIKPIDRSMSFCGPAVTVVCAPRDNLMLQVAIHYARKGDVVLVAAGEYEEAGTFGDVLGNAMKAKGLAGMVTDSGVRDTKDLIELGLPVFSGSVCIKGTVKETIGPVNHPLVFGDEIVYPGDVLLGDADGVVVVRKDEIEEVIKLSQARVDAEDDLIRRYKEGGTTIELCKLTEVLKAKGLLVEDAELEPAL</sequence>
<evidence type="ECO:0000256" key="5">
    <source>
        <dbReference type="ARBA" id="ARBA00011233"/>
    </source>
</evidence>
<protein>
    <recommendedName>
        <fullName evidence="9">Putative 4-hydroxy-4-methyl-2-oxoglutarate aldolase</fullName>
        <ecNumber evidence="8">4.1.1.112</ecNumber>
        <ecNumber evidence="7">4.1.3.17</ecNumber>
    </recommendedName>
    <alternativeName>
        <fullName evidence="15">Oxaloacetate decarboxylase</fullName>
    </alternativeName>
    <alternativeName>
        <fullName evidence="14">RraA-like protein</fullName>
    </alternativeName>
</protein>
<evidence type="ECO:0000256" key="17">
    <source>
        <dbReference type="ARBA" id="ARBA00061585"/>
    </source>
</evidence>
<evidence type="ECO:0000256" key="8">
    <source>
        <dbReference type="ARBA" id="ARBA00012947"/>
    </source>
</evidence>
<accession>A0AAJ1WFG1</accession>
<comment type="subunit">
    <text evidence="5">Homotrimer.</text>
</comment>
<evidence type="ECO:0000256" key="13">
    <source>
        <dbReference type="ARBA" id="ARBA00025046"/>
    </source>
</evidence>
<gene>
    <name evidence="19" type="ORF">J2T23_001717</name>
</gene>
<comment type="similarity">
    <text evidence="17">Belongs to the LigK/PcmE family.</text>
</comment>
<dbReference type="InterPro" id="IPR036704">
    <property type="entry name" value="RraA/RraA-like_sf"/>
</dbReference>
<evidence type="ECO:0000256" key="1">
    <source>
        <dbReference type="ARBA" id="ARBA00001342"/>
    </source>
</evidence>
<evidence type="ECO:0000256" key="9">
    <source>
        <dbReference type="ARBA" id="ARBA00016549"/>
    </source>
</evidence>
<feature type="binding site" evidence="18">
    <location>
        <position position="116"/>
    </location>
    <ligand>
        <name>substrate</name>
    </ligand>
</feature>
<dbReference type="PANTHER" id="PTHR33254:SF16">
    <property type="entry name" value="BLR3842 PROTEIN"/>
    <property type="match status" value="1"/>
</dbReference>
<evidence type="ECO:0000256" key="4">
    <source>
        <dbReference type="ARBA" id="ARBA00008621"/>
    </source>
</evidence>
<feature type="binding site" evidence="18">
    <location>
        <position position="117"/>
    </location>
    <ligand>
        <name>Mg(2+)</name>
        <dbReference type="ChEBI" id="CHEBI:18420"/>
    </ligand>
</feature>
<dbReference type="AlphaFoldDB" id="A0AAJ1WFG1"/>
<comment type="cofactor">
    <cofactor evidence="3">
        <name>a divalent metal cation</name>
        <dbReference type="ChEBI" id="CHEBI:60240"/>
    </cofactor>
</comment>
<name>A0AAJ1WFG1_9MICC</name>
<evidence type="ECO:0000256" key="16">
    <source>
        <dbReference type="ARBA" id="ARBA00047973"/>
    </source>
</evidence>
<dbReference type="FunFam" id="3.50.30.40:FF:000002">
    <property type="entry name" value="4-carboxy-4-hydroxy-2-oxoadipate aldolase/oxaloacetate decarboxylase"/>
    <property type="match status" value="1"/>
</dbReference>
<proteinExistence type="inferred from homology"/>
<evidence type="ECO:0000256" key="6">
    <source>
        <dbReference type="ARBA" id="ARBA00011643"/>
    </source>
</evidence>
<keyword evidence="12 19" id="KW-0456">Lyase</keyword>
<comment type="caution">
    <text evidence="19">The sequence shown here is derived from an EMBL/GenBank/DDBJ whole genome shotgun (WGS) entry which is preliminary data.</text>
</comment>
<evidence type="ECO:0000256" key="10">
    <source>
        <dbReference type="ARBA" id="ARBA00022723"/>
    </source>
</evidence>